<dbReference type="SMART" id="SM00369">
    <property type="entry name" value="LRR_TYP"/>
    <property type="match status" value="4"/>
</dbReference>
<keyword evidence="6" id="KW-1185">Reference proteome</keyword>
<evidence type="ECO:0000259" key="4">
    <source>
        <dbReference type="Pfam" id="PF23598"/>
    </source>
</evidence>
<organism evidence="5 6">
    <name type="scientific">Mugilogobius chulae</name>
    <name type="common">yellowstripe goby</name>
    <dbReference type="NCBI Taxonomy" id="88201"/>
    <lineage>
        <taxon>Eukaryota</taxon>
        <taxon>Metazoa</taxon>
        <taxon>Chordata</taxon>
        <taxon>Craniata</taxon>
        <taxon>Vertebrata</taxon>
        <taxon>Euteleostomi</taxon>
        <taxon>Actinopterygii</taxon>
        <taxon>Neopterygii</taxon>
        <taxon>Teleostei</taxon>
        <taxon>Neoteleostei</taxon>
        <taxon>Acanthomorphata</taxon>
        <taxon>Gobiaria</taxon>
        <taxon>Gobiiformes</taxon>
        <taxon>Gobioidei</taxon>
        <taxon>Gobiidae</taxon>
        <taxon>Gobionellinae</taxon>
        <taxon>Mugilogobius</taxon>
    </lineage>
</organism>
<dbReference type="InterPro" id="IPR003591">
    <property type="entry name" value="Leu-rich_rpt_typical-subtyp"/>
</dbReference>
<dbReference type="AlphaFoldDB" id="A0AAW0P759"/>
<dbReference type="InterPro" id="IPR050216">
    <property type="entry name" value="LRR_domain-containing"/>
</dbReference>
<proteinExistence type="predicted"/>
<accession>A0AAW0P759</accession>
<dbReference type="PROSITE" id="PS51450">
    <property type="entry name" value="LRR"/>
    <property type="match status" value="1"/>
</dbReference>
<evidence type="ECO:0000313" key="6">
    <source>
        <dbReference type="Proteomes" id="UP001460270"/>
    </source>
</evidence>
<keyword evidence="3" id="KW-0175">Coiled coil</keyword>
<dbReference type="InterPro" id="IPR001611">
    <property type="entry name" value="Leu-rich_rpt"/>
</dbReference>
<dbReference type="PANTHER" id="PTHR48051:SF42">
    <property type="entry name" value="LEUCINE-RICH REPEAT-CONTAINING PROTEIN 18-LIKE"/>
    <property type="match status" value="1"/>
</dbReference>
<dbReference type="Proteomes" id="UP001460270">
    <property type="component" value="Unassembled WGS sequence"/>
</dbReference>
<keyword evidence="1" id="KW-0433">Leucine-rich repeat</keyword>
<reference evidence="6" key="1">
    <citation type="submission" date="2024-04" db="EMBL/GenBank/DDBJ databases">
        <title>Salinicola lusitanus LLJ914,a marine bacterium isolated from the Okinawa Trough.</title>
        <authorList>
            <person name="Li J."/>
        </authorList>
    </citation>
    <scope>NUCLEOTIDE SEQUENCE [LARGE SCALE GENOMIC DNA]</scope>
</reference>
<evidence type="ECO:0000256" key="3">
    <source>
        <dbReference type="SAM" id="Coils"/>
    </source>
</evidence>
<dbReference type="PANTHER" id="PTHR48051">
    <property type="match status" value="1"/>
</dbReference>
<evidence type="ECO:0000256" key="2">
    <source>
        <dbReference type="ARBA" id="ARBA00022737"/>
    </source>
</evidence>
<feature type="coiled-coil region" evidence="3">
    <location>
        <begin position="211"/>
        <end position="241"/>
    </location>
</feature>
<dbReference type="GO" id="GO:0005737">
    <property type="term" value="C:cytoplasm"/>
    <property type="evidence" value="ECO:0007669"/>
    <property type="project" value="TreeGrafter"/>
</dbReference>
<dbReference type="Gene3D" id="3.80.10.10">
    <property type="entry name" value="Ribonuclease Inhibitor"/>
    <property type="match status" value="1"/>
</dbReference>
<dbReference type="EMBL" id="JBBPFD010000007">
    <property type="protein sequence ID" value="KAK7918905.1"/>
    <property type="molecule type" value="Genomic_DNA"/>
</dbReference>
<protein>
    <recommendedName>
        <fullName evidence="4">Disease resistance R13L4/SHOC-2-like LRR domain-containing protein</fullName>
    </recommendedName>
</protein>
<keyword evidence="2" id="KW-0677">Repeat</keyword>
<gene>
    <name evidence="5" type="ORF">WMY93_010189</name>
</gene>
<dbReference type="InterPro" id="IPR032675">
    <property type="entry name" value="LRR_dom_sf"/>
</dbReference>
<evidence type="ECO:0000256" key="1">
    <source>
        <dbReference type="ARBA" id="ARBA00022614"/>
    </source>
</evidence>
<feature type="domain" description="Disease resistance R13L4/SHOC-2-like LRR" evidence="4">
    <location>
        <begin position="71"/>
        <end position="173"/>
    </location>
</feature>
<sequence>MVNDKSKKPKGKPITLKMAQNCVELTLDGKRCLNLSFKEIAVVPKCIQKLAEMDQLDLSRNLIRKMPDFIECFITITVLDLHSNYLEEVPVTVGRLQNLVVLNLCNNRLTSLPDEIGLLKKLITLNLGLNQLDSLPASIGNLKELRHLGLSDNRFTQAPRCLGRLEHLERVNLDRNPLSAVRAQDGPPQNVIPVTSKHYMVTESQLCGDCLRRCQSEKSKLDEAAEDLENEADEVGNTESTHGIRTRIRKNFPGGMKDWLLCKGEMEITCGVWAKYIVDLTETARCEEPCASGEARNLPEV</sequence>
<comment type="caution">
    <text evidence="5">The sequence shown here is derived from an EMBL/GenBank/DDBJ whole genome shotgun (WGS) entry which is preliminary data.</text>
</comment>
<name>A0AAW0P759_9GOBI</name>
<dbReference type="Pfam" id="PF23598">
    <property type="entry name" value="LRR_14"/>
    <property type="match status" value="1"/>
</dbReference>
<evidence type="ECO:0000313" key="5">
    <source>
        <dbReference type="EMBL" id="KAK7918905.1"/>
    </source>
</evidence>
<dbReference type="InterPro" id="IPR055414">
    <property type="entry name" value="LRR_R13L4/SHOC2-like"/>
</dbReference>
<dbReference type="SUPFAM" id="SSF52075">
    <property type="entry name" value="Outer arm dynein light chain 1"/>
    <property type="match status" value="1"/>
</dbReference>